<evidence type="ECO:0000256" key="3">
    <source>
        <dbReference type="ARBA" id="ARBA00022490"/>
    </source>
</evidence>
<keyword evidence="4" id="KW-0645">Protease</keyword>
<feature type="chain" id="PRO_5026811527" evidence="7">
    <location>
        <begin position="21"/>
        <end position="1202"/>
    </location>
</feature>
<feature type="domain" description="Tail specific protease" evidence="8">
    <location>
        <begin position="845"/>
        <end position="1039"/>
    </location>
</feature>
<dbReference type="SUPFAM" id="SSF69304">
    <property type="entry name" value="Tricorn protease N-terminal domain"/>
    <property type="match status" value="1"/>
</dbReference>
<dbReference type="InterPro" id="IPR028204">
    <property type="entry name" value="Tricorn_C1"/>
</dbReference>
<comment type="similarity">
    <text evidence="2">Belongs to the peptidase S41B family.</text>
</comment>
<dbReference type="InterPro" id="IPR015943">
    <property type="entry name" value="WD40/YVTN_repeat-like_dom_sf"/>
</dbReference>
<keyword evidence="6" id="KW-0720">Serine protease</keyword>
<dbReference type="EMBL" id="CADCUR010000305">
    <property type="protein sequence ID" value="CAA9430967.1"/>
    <property type="molecule type" value="Genomic_DNA"/>
</dbReference>
<name>A0A6J4Q8L6_9BACT</name>
<dbReference type="SUPFAM" id="SSF82171">
    <property type="entry name" value="DPP6 N-terminal domain-like"/>
    <property type="match status" value="1"/>
</dbReference>
<gene>
    <name evidence="9" type="ORF">AVDCRST_MAG74-3691</name>
</gene>
<reference evidence="9" key="1">
    <citation type="submission" date="2020-02" db="EMBL/GenBank/DDBJ databases">
        <authorList>
            <person name="Meier V. D."/>
        </authorList>
    </citation>
    <scope>NUCLEOTIDE SEQUENCE</scope>
    <source>
        <strain evidence="9">AVDCRST_MAG74</strain>
    </source>
</reference>
<dbReference type="AlphaFoldDB" id="A0A6J4Q8L6"/>
<comment type="subcellular location">
    <subcellularLocation>
        <location evidence="1">Cytoplasm</location>
    </subcellularLocation>
</comment>
<dbReference type="CDD" id="cd07562">
    <property type="entry name" value="Peptidase_S41_TRI"/>
    <property type="match status" value="1"/>
</dbReference>
<dbReference type="SMART" id="SM00245">
    <property type="entry name" value="TSPc"/>
    <property type="match status" value="1"/>
</dbReference>
<feature type="signal peptide" evidence="7">
    <location>
        <begin position="1"/>
        <end position="20"/>
    </location>
</feature>
<accession>A0A6J4Q8L6</accession>
<dbReference type="Pfam" id="PF26550">
    <property type="entry name" value="Tricorn_2nd"/>
    <property type="match status" value="1"/>
</dbReference>
<dbReference type="Pfam" id="PF26549">
    <property type="entry name" value="Tricorn_N"/>
    <property type="match status" value="1"/>
</dbReference>
<dbReference type="InterPro" id="IPR029045">
    <property type="entry name" value="ClpP/crotonase-like_dom_sf"/>
</dbReference>
<dbReference type="InterPro" id="IPR012393">
    <property type="entry name" value="Tricorn_protease"/>
</dbReference>
<dbReference type="SUPFAM" id="SSF50156">
    <property type="entry name" value="PDZ domain-like"/>
    <property type="match status" value="1"/>
</dbReference>
<protein>
    <submittedName>
        <fullName evidence="9">TolB protein, periplasmic protein involved in the tonb-independent uptake of group A colicins</fullName>
    </submittedName>
</protein>
<evidence type="ECO:0000259" key="8">
    <source>
        <dbReference type="SMART" id="SM00245"/>
    </source>
</evidence>
<dbReference type="PANTHER" id="PTHR43253:SF1">
    <property type="entry name" value="TRICORN PROTEASE HOMOLOG 2-RELATED"/>
    <property type="match status" value="1"/>
</dbReference>
<dbReference type="Gene3D" id="2.120.10.60">
    <property type="entry name" value="Tricorn protease N-terminal domain"/>
    <property type="match status" value="1"/>
</dbReference>
<dbReference type="InterPro" id="IPR005151">
    <property type="entry name" value="Tail-specific_protease"/>
</dbReference>
<keyword evidence="5" id="KW-0378">Hydrolase</keyword>
<dbReference type="Pfam" id="PF14685">
    <property type="entry name" value="PDZ_Tricorn"/>
    <property type="match status" value="1"/>
</dbReference>
<dbReference type="GO" id="GO:0005737">
    <property type="term" value="C:cytoplasm"/>
    <property type="evidence" value="ECO:0007669"/>
    <property type="project" value="UniProtKB-SubCell"/>
</dbReference>
<dbReference type="PANTHER" id="PTHR43253">
    <property type="entry name" value="TRICORN PROTEASE HOMOLOG 2-RELATED"/>
    <property type="match status" value="1"/>
</dbReference>
<dbReference type="Pfam" id="PF03572">
    <property type="entry name" value="Peptidase_S41"/>
    <property type="match status" value="1"/>
</dbReference>
<keyword evidence="7" id="KW-0732">Signal</keyword>
<dbReference type="Gene3D" id="3.90.226.10">
    <property type="entry name" value="2-enoyl-CoA Hydratase, Chain A, domain 1"/>
    <property type="match status" value="1"/>
</dbReference>
<keyword evidence="3" id="KW-0963">Cytoplasm</keyword>
<dbReference type="GO" id="GO:0006508">
    <property type="term" value="P:proteolysis"/>
    <property type="evidence" value="ECO:0007669"/>
    <property type="project" value="UniProtKB-KW"/>
</dbReference>
<dbReference type="Gene3D" id="3.30.750.44">
    <property type="match status" value="1"/>
</dbReference>
<sequence length="1202" mass="131258">MSRFYAFLLILLLSAASLFAQRTNAPLFIGRVAVNKTHIAFTYAGKIWLVERAGGAARKLNDAGAETNPVFSPDGKQIAFARWSGGDFDVYVSAATGGEAKRLTFQGEDDFPVAWTPDGQAVVFESTRDEEGVTRLHKVAANGGVLDESLPLPQAFQGSFSPNGKQIAYNPRAGFGEWRYYRGGATAPVWIADLQTGAVEKLPNQNYNDRFPMWLGDKIYTVSDRTGVFNLFSIDRKTKQAKQLTTFDGQGIRTAAGSGNAIVFVQNGRLHLFDTAAGQSKTIDVSVTAPDTSELKPKTVPAMRFVESFVPSANGEKTAFGARGEVLIFDKSNNESKNLTNTSGAAERYPTIAPDGKSVAYFSDESGEYALHVRSLENDSVVKISIEKQPSFYRELAWSPDSKKLVFSDRQLNLWLADIERATAAKVDASGYSAQENWSANFSPDSKFLTYAKRLKNRAGTVYIRDLAAGKNIQITDGVAHAEAPVFDANGKYLYFASSPNAGTSEFEWGVLNGVLANPLVVKRVHALRLAIDTPSLLLPNNQPNPDAKPNEAAPQTKIDFENLLRRFVDLPLPLRNYSRILAGRPGKIHLVASEFPVAPGDVSIQNSLVIYSVDAAQPAKMDKFIEGIGSYELTGDGSRILYQKGRDWFLVSTDAAPKTDEGKLDLSKMEVKVNPAEEWRQMFRESMRIMRDWFYDPNYHGQNLAALEREYAAYLPTTTRRGDLNALIRQMLGHVSVSHLGVGGGDTVLQGGGGSGRVGLLGADYEIADGKIRFKRIYRSTSYASSNGSFSAPLDQAGVDVRIGDYLLEVNGNKVETNKNFYSYFENTIGKPTRIVVSSDVNGNNPRAFTVYPAAGENRLRRANWAEANQKRVEQMSGGKLGYIFIENYDPNGIMNAIRGLTGYADRQGIIVDQRYNGGGITPDYLIEWMQRKPLYYYHFRGGDDIATPVNPAPPVKVMLINEWNGSAAETGAFMFQLGKVGKIVGKRTYGAGIGPYFFTPRLIDGGQIQLPNRAAYNPDGSGWGIENLGVAPDYDVEIMPQDYAAGKDAQLEKAVEVAMTEIAKLKPNQPKLPVFPAHPAVKTTAGNGSFVLPVPGSSFPITDAKVETPKPVTNGKFADYVGQFETPMGLLTFQQEGEKFVGVSPEGERLELAADAAAKDKFAAQTASVQLTFERDAGGKVVGLTLVIPSGRELKGKRVK</sequence>
<evidence type="ECO:0000256" key="2">
    <source>
        <dbReference type="ARBA" id="ARBA00008524"/>
    </source>
</evidence>
<evidence type="ECO:0000256" key="7">
    <source>
        <dbReference type="SAM" id="SignalP"/>
    </source>
</evidence>
<dbReference type="InterPro" id="IPR036034">
    <property type="entry name" value="PDZ_sf"/>
</dbReference>
<evidence type="ECO:0000256" key="6">
    <source>
        <dbReference type="ARBA" id="ARBA00022825"/>
    </source>
</evidence>
<evidence type="ECO:0000313" key="9">
    <source>
        <dbReference type="EMBL" id="CAA9430967.1"/>
    </source>
</evidence>
<dbReference type="Gene3D" id="2.130.10.10">
    <property type="entry name" value="YVTN repeat-like/Quinoprotein amine dehydrogenase"/>
    <property type="match status" value="1"/>
</dbReference>
<dbReference type="Pfam" id="PF14684">
    <property type="entry name" value="Tricorn_C1"/>
    <property type="match status" value="1"/>
</dbReference>
<dbReference type="Gene3D" id="2.30.42.10">
    <property type="match status" value="1"/>
</dbReference>
<evidence type="ECO:0000256" key="5">
    <source>
        <dbReference type="ARBA" id="ARBA00022801"/>
    </source>
</evidence>
<dbReference type="InterPro" id="IPR029414">
    <property type="entry name" value="Tricorn_PDZ"/>
</dbReference>
<evidence type="ECO:0000256" key="4">
    <source>
        <dbReference type="ARBA" id="ARBA00022670"/>
    </source>
</evidence>
<proteinExistence type="inferred from homology"/>
<organism evidence="9">
    <name type="scientific">uncultured Pyrinomonadaceae bacterium</name>
    <dbReference type="NCBI Taxonomy" id="2283094"/>
    <lineage>
        <taxon>Bacteria</taxon>
        <taxon>Pseudomonadati</taxon>
        <taxon>Acidobacteriota</taxon>
        <taxon>Blastocatellia</taxon>
        <taxon>Blastocatellales</taxon>
        <taxon>Pyrinomonadaceae</taxon>
        <taxon>environmental samples</taxon>
    </lineage>
</organism>
<dbReference type="SUPFAM" id="SSF52096">
    <property type="entry name" value="ClpP/crotonase"/>
    <property type="match status" value="1"/>
</dbReference>
<evidence type="ECO:0000256" key="1">
    <source>
        <dbReference type="ARBA" id="ARBA00004496"/>
    </source>
</evidence>
<dbReference type="GO" id="GO:0008236">
    <property type="term" value="F:serine-type peptidase activity"/>
    <property type="evidence" value="ECO:0007669"/>
    <property type="project" value="UniProtKB-KW"/>
</dbReference>